<protein>
    <submittedName>
        <fullName evidence="1">Uncharacterized protein</fullName>
    </submittedName>
</protein>
<accession>A0A7V5P0L2</accession>
<sequence length="124" mass="14729">MFKQPSLLDKLQERRWPPAERFPLNLEASKVEDVIRQDLLDSRRYVIIDLYHLSQLWLDLLRPRFLELMQSNKRKGPVLLKDLKRHLREHPLETESLRHLLEGMQTREPLEKGIAACLLGVVSR</sequence>
<gene>
    <name evidence="1" type="ORF">ENJ96_06605</name>
</gene>
<dbReference type="AlphaFoldDB" id="A0A7V5P0L2"/>
<dbReference type="EMBL" id="DROK01000190">
    <property type="protein sequence ID" value="HHI97506.1"/>
    <property type="molecule type" value="Genomic_DNA"/>
</dbReference>
<comment type="caution">
    <text evidence="1">The sequence shown here is derived from an EMBL/GenBank/DDBJ whole genome shotgun (WGS) entry which is preliminary data.</text>
</comment>
<reference evidence="1" key="1">
    <citation type="journal article" date="2020" name="mSystems">
        <title>Genome- and Community-Level Interaction Insights into Carbon Utilization and Element Cycling Functions of Hydrothermarchaeota in Hydrothermal Sediment.</title>
        <authorList>
            <person name="Zhou Z."/>
            <person name="Liu Y."/>
            <person name="Xu W."/>
            <person name="Pan J."/>
            <person name="Luo Z.H."/>
            <person name="Li M."/>
        </authorList>
    </citation>
    <scope>NUCLEOTIDE SEQUENCE [LARGE SCALE GENOMIC DNA]</scope>
    <source>
        <strain evidence="1">HyVt-533</strain>
    </source>
</reference>
<proteinExistence type="predicted"/>
<dbReference type="Proteomes" id="UP000886101">
    <property type="component" value="Unassembled WGS sequence"/>
</dbReference>
<name>A0A7V5P0L2_9BACT</name>
<organism evidence="1">
    <name type="scientific">Thermodesulfatator atlanticus</name>
    <dbReference type="NCBI Taxonomy" id="501497"/>
    <lineage>
        <taxon>Bacteria</taxon>
        <taxon>Pseudomonadati</taxon>
        <taxon>Thermodesulfobacteriota</taxon>
        <taxon>Thermodesulfobacteria</taxon>
        <taxon>Thermodesulfobacteriales</taxon>
        <taxon>Thermodesulfatatoraceae</taxon>
        <taxon>Thermodesulfatator</taxon>
    </lineage>
</organism>
<evidence type="ECO:0000313" key="1">
    <source>
        <dbReference type="EMBL" id="HHI97506.1"/>
    </source>
</evidence>